<dbReference type="Proteomes" id="UP001165068">
    <property type="component" value="Unassembled WGS sequence"/>
</dbReference>
<dbReference type="EMBL" id="BRZC01000003">
    <property type="protein sequence ID" value="GLC84105.1"/>
    <property type="molecule type" value="Genomic_DNA"/>
</dbReference>
<dbReference type="InterPro" id="IPR029021">
    <property type="entry name" value="Prot-tyrosine_phosphatase-like"/>
</dbReference>
<dbReference type="InterPro" id="IPR026893">
    <property type="entry name" value="Tyr/Ser_Pase_IphP-type"/>
</dbReference>
<accession>A0ABQ5NFA1</accession>
<dbReference type="SUPFAM" id="SSF52799">
    <property type="entry name" value="(Phosphotyrosine protein) phosphatases II"/>
    <property type="match status" value="1"/>
</dbReference>
<organism evidence="3 4">
    <name type="scientific">Microbacterium arabinogalactanolyticum</name>
    <dbReference type="NCBI Taxonomy" id="69365"/>
    <lineage>
        <taxon>Bacteria</taxon>
        <taxon>Bacillati</taxon>
        <taxon>Actinomycetota</taxon>
        <taxon>Actinomycetes</taxon>
        <taxon>Micrococcales</taxon>
        <taxon>Microbacteriaceae</taxon>
        <taxon>Microbacterium</taxon>
    </lineage>
</organism>
<name>A0ABQ5NFA1_9MICO</name>
<dbReference type="PROSITE" id="PS00383">
    <property type="entry name" value="TYR_PHOSPHATASE_1"/>
    <property type="match status" value="1"/>
</dbReference>
<dbReference type="InterPro" id="IPR000387">
    <property type="entry name" value="Tyr_Pase_dom"/>
</dbReference>
<gene>
    <name evidence="3" type="ORF">MIAR_06930</name>
</gene>
<evidence type="ECO:0000256" key="1">
    <source>
        <dbReference type="ARBA" id="ARBA00009580"/>
    </source>
</evidence>
<evidence type="ECO:0000259" key="2">
    <source>
        <dbReference type="PROSITE" id="PS50056"/>
    </source>
</evidence>
<dbReference type="PROSITE" id="PS50056">
    <property type="entry name" value="TYR_PHOSPHATASE_2"/>
    <property type="match status" value="1"/>
</dbReference>
<feature type="domain" description="Tyrosine specific protein phosphatases" evidence="2">
    <location>
        <begin position="106"/>
        <end position="140"/>
    </location>
</feature>
<proteinExistence type="inferred from homology"/>
<protein>
    <submittedName>
        <fullName evidence="3">Protein-tyrosine-phosphatase</fullName>
    </submittedName>
</protein>
<evidence type="ECO:0000313" key="3">
    <source>
        <dbReference type="EMBL" id="GLC84105.1"/>
    </source>
</evidence>
<dbReference type="PANTHER" id="PTHR31126">
    <property type="entry name" value="TYROSINE-PROTEIN PHOSPHATASE"/>
    <property type="match status" value="1"/>
</dbReference>
<dbReference type="Gene3D" id="3.90.190.10">
    <property type="entry name" value="Protein tyrosine phosphatase superfamily"/>
    <property type="match status" value="1"/>
</dbReference>
<dbReference type="PANTHER" id="PTHR31126:SF1">
    <property type="entry name" value="TYROSINE SPECIFIC PROTEIN PHOSPHATASES DOMAIN-CONTAINING PROTEIN"/>
    <property type="match status" value="1"/>
</dbReference>
<dbReference type="InterPro" id="IPR016130">
    <property type="entry name" value="Tyr_Pase_AS"/>
</dbReference>
<evidence type="ECO:0000313" key="4">
    <source>
        <dbReference type="Proteomes" id="UP001165068"/>
    </source>
</evidence>
<reference evidence="3" key="1">
    <citation type="submission" date="2022-08" db="EMBL/GenBank/DDBJ databases">
        <title>Draft genome sequence of Microbacterium arabinogalactanolyticum JCM 9171.</title>
        <authorList>
            <person name="Fujita K."/>
            <person name="Ishiwata A."/>
            <person name="Fushinobu S."/>
        </authorList>
    </citation>
    <scope>NUCLEOTIDE SEQUENCE</scope>
    <source>
        <strain evidence="3">JCM 9171</strain>
    </source>
</reference>
<comment type="caution">
    <text evidence="3">The sequence shown here is derived from an EMBL/GenBank/DDBJ whole genome shotgun (WGS) entry which is preliminary data.</text>
</comment>
<dbReference type="Pfam" id="PF13350">
    <property type="entry name" value="Y_phosphatase3"/>
    <property type="match status" value="1"/>
</dbReference>
<keyword evidence="4" id="KW-1185">Reference proteome</keyword>
<comment type="similarity">
    <text evidence="1">Belongs to the protein-tyrosine phosphatase family.</text>
</comment>
<sequence>MVVLQGVVGFRDVGGIPAEGGMIRTGRLFRSGHLAAADADGAMFLKTSVARIVDLRSDEEAQADATAVAGIPITRLPLYLGSTRSFFEQDFSLGEIYAHLLAESSAQLVDAVRVIAAGEPTLVHCTAGKDRTGVVIALALSAVGAERNAVVADYARTADLIPAGHRRATSERLAAKYPQSQHAWMLATESPAEVMAQTLSDLDARWGSASAYLRAHGLTDDELAALGAALVEPIPASAPVTTRGAHA</sequence>
<dbReference type="RefSeq" id="WP_285631370.1">
    <property type="nucleotide sequence ID" value="NZ_BAAAUK010000003.1"/>
</dbReference>